<keyword evidence="2" id="KW-1185">Reference proteome</keyword>
<dbReference type="Proteomes" id="UP001221411">
    <property type="component" value="Unassembled WGS sequence"/>
</dbReference>
<reference evidence="1 2" key="1">
    <citation type="submission" date="2022-11" db="EMBL/GenBank/DDBJ databases">
        <title>Minimal conservation of predation-associated metabolite biosynthetic gene clusters underscores biosynthetic potential of Myxococcota including descriptions for ten novel species: Archangium lansinium sp. nov., Myxococcus landrumus sp. nov., Nannocystis bai.</title>
        <authorList>
            <person name="Ahearne A."/>
            <person name="Stevens C."/>
            <person name="Dowd S."/>
        </authorList>
    </citation>
    <scope>NUCLEOTIDE SEQUENCE [LARGE SCALE GENOMIC DNA]</scope>
    <source>
        <strain evidence="1 2">RJM3</strain>
    </source>
</reference>
<evidence type="ECO:0000313" key="2">
    <source>
        <dbReference type="Proteomes" id="UP001221411"/>
    </source>
</evidence>
<sequence>MTHKIERKNFREMSKSYQRVPHFLTRELGTNRVPYKQLLANGKTIVDLVAALQRQFNVTSFLTPSLFVGEGDVGDEETVTSFSVGEYWLSEFFELKLDRPVVQSLCLAVECLRTPRALQAIEASVRERRPAAIYLMLFDFELGANPELDKAVFRFLRFLRSNGVRRIIYSHAPSWVYFLEPYGVTDFVSGANYLSTLKKEYLEREKDIGGIPHNYYIPKRFCRMTHAQAQEAIRSGLFDPCRCPACHGGVPENVNEIREHYIHVRSQECRELAAAKDRIALLTQWADQTEALLSSAEEKEIRVLGNPTPTLWREGLEG</sequence>
<organism evidence="1 2">
    <name type="scientific">Polyangium mundeleinium</name>
    <dbReference type="NCBI Taxonomy" id="2995306"/>
    <lineage>
        <taxon>Bacteria</taxon>
        <taxon>Pseudomonadati</taxon>
        <taxon>Myxococcota</taxon>
        <taxon>Polyangia</taxon>
        <taxon>Polyangiales</taxon>
        <taxon>Polyangiaceae</taxon>
        <taxon>Polyangium</taxon>
    </lineage>
</organism>
<protein>
    <submittedName>
        <fullName evidence="1">Uncharacterized protein</fullName>
    </submittedName>
</protein>
<dbReference type="EMBL" id="JAQNDO010000001">
    <property type="protein sequence ID" value="MDC0750008.1"/>
    <property type="molecule type" value="Genomic_DNA"/>
</dbReference>
<gene>
    <name evidence="1" type="ORF">POL67_52265</name>
</gene>
<comment type="caution">
    <text evidence="1">The sequence shown here is derived from an EMBL/GenBank/DDBJ whole genome shotgun (WGS) entry which is preliminary data.</text>
</comment>
<proteinExistence type="predicted"/>
<name>A0ABT5F7C2_9BACT</name>
<accession>A0ABT5F7C2</accession>
<evidence type="ECO:0000313" key="1">
    <source>
        <dbReference type="EMBL" id="MDC0750008.1"/>
    </source>
</evidence>
<dbReference type="RefSeq" id="WP_271930617.1">
    <property type="nucleotide sequence ID" value="NZ_JAQNDO010000001.1"/>
</dbReference>